<name>A0A0E9WFT8_ANGAN</name>
<keyword evidence="1" id="KW-0732">Signal</keyword>
<reference evidence="2" key="2">
    <citation type="journal article" date="2015" name="Fish Shellfish Immunol.">
        <title>Early steps in the European eel (Anguilla anguilla)-Vibrio vulnificus interaction in the gills: Role of the RtxA13 toxin.</title>
        <authorList>
            <person name="Callol A."/>
            <person name="Pajuelo D."/>
            <person name="Ebbesson L."/>
            <person name="Teles M."/>
            <person name="MacKenzie S."/>
            <person name="Amaro C."/>
        </authorList>
    </citation>
    <scope>NUCLEOTIDE SEQUENCE</scope>
</reference>
<sequence>MRYLTFCGTCPRAEAIVFLLSLVRFFTIEPKENTTTPSSPEVCTNSSMSSGRGLAAYNEGHQQI</sequence>
<evidence type="ECO:0000256" key="1">
    <source>
        <dbReference type="SAM" id="SignalP"/>
    </source>
</evidence>
<proteinExistence type="predicted"/>
<protein>
    <submittedName>
        <fullName evidence="2">Uncharacterized protein</fullName>
    </submittedName>
</protein>
<dbReference type="AlphaFoldDB" id="A0A0E9WFT8"/>
<evidence type="ECO:0000313" key="2">
    <source>
        <dbReference type="EMBL" id="JAH89176.1"/>
    </source>
</evidence>
<feature type="signal peptide" evidence="1">
    <location>
        <begin position="1"/>
        <end position="15"/>
    </location>
</feature>
<dbReference type="EMBL" id="GBXM01019401">
    <property type="protein sequence ID" value="JAH89176.1"/>
    <property type="molecule type" value="Transcribed_RNA"/>
</dbReference>
<feature type="chain" id="PRO_5012113486" evidence="1">
    <location>
        <begin position="16"/>
        <end position="64"/>
    </location>
</feature>
<accession>A0A0E9WFT8</accession>
<organism evidence="2">
    <name type="scientific">Anguilla anguilla</name>
    <name type="common">European freshwater eel</name>
    <name type="synonym">Muraena anguilla</name>
    <dbReference type="NCBI Taxonomy" id="7936"/>
    <lineage>
        <taxon>Eukaryota</taxon>
        <taxon>Metazoa</taxon>
        <taxon>Chordata</taxon>
        <taxon>Craniata</taxon>
        <taxon>Vertebrata</taxon>
        <taxon>Euteleostomi</taxon>
        <taxon>Actinopterygii</taxon>
        <taxon>Neopterygii</taxon>
        <taxon>Teleostei</taxon>
        <taxon>Anguilliformes</taxon>
        <taxon>Anguillidae</taxon>
        <taxon>Anguilla</taxon>
    </lineage>
</organism>
<reference evidence="2" key="1">
    <citation type="submission" date="2014-11" db="EMBL/GenBank/DDBJ databases">
        <authorList>
            <person name="Amaro Gonzalez C."/>
        </authorList>
    </citation>
    <scope>NUCLEOTIDE SEQUENCE</scope>
</reference>